<dbReference type="OMA" id="NRAILGW"/>
<dbReference type="InterPro" id="IPR006595">
    <property type="entry name" value="CTLH_C"/>
</dbReference>
<dbReference type="InterPro" id="IPR050618">
    <property type="entry name" value="Ubq-SigPath_Reg"/>
</dbReference>
<dbReference type="SMART" id="SM00757">
    <property type="entry name" value="CRA"/>
    <property type="match status" value="1"/>
</dbReference>
<organism evidence="2 3">
    <name type="scientific">Chenopodium quinoa</name>
    <name type="common">Quinoa</name>
    <dbReference type="NCBI Taxonomy" id="63459"/>
    <lineage>
        <taxon>Eukaryota</taxon>
        <taxon>Viridiplantae</taxon>
        <taxon>Streptophyta</taxon>
        <taxon>Embryophyta</taxon>
        <taxon>Tracheophyta</taxon>
        <taxon>Spermatophyta</taxon>
        <taxon>Magnoliopsida</taxon>
        <taxon>eudicotyledons</taxon>
        <taxon>Gunneridae</taxon>
        <taxon>Pentapetalae</taxon>
        <taxon>Caryophyllales</taxon>
        <taxon>Chenopodiaceae</taxon>
        <taxon>Chenopodioideae</taxon>
        <taxon>Atripliceae</taxon>
        <taxon>Chenopodium</taxon>
    </lineage>
</organism>
<accession>A0A803LKF7</accession>
<dbReference type="AlphaFoldDB" id="A0A803LKF7"/>
<dbReference type="PANTHER" id="PTHR12864">
    <property type="entry name" value="RAN BINDING PROTEIN 9-RELATED"/>
    <property type="match status" value="1"/>
</dbReference>
<dbReference type="InterPro" id="IPR024964">
    <property type="entry name" value="CTLH/CRA"/>
</dbReference>
<dbReference type="PROSITE" id="PS50897">
    <property type="entry name" value="CTLH"/>
    <property type="match status" value="1"/>
</dbReference>
<protein>
    <recommendedName>
        <fullName evidence="1">CTLH domain-containing protein</fullName>
    </recommendedName>
</protein>
<evidence type="ECO:0000313" key="2">
    <source>
        <dbReference type="EnsemblPlants" id="AUR62014454-RA:cds"/>
    </source>
</evidence>
<name>A0A803LKF7_CHEQI</name>
<feature type="domain" description="CTLH" evidence="1">
    <location>
        <begin position="22"/>
        <end position="72"/>
    </location>
</feature>
<keyword evidence="3" id="KW-1185">Reference proteome</keyword>
<evidence type="ECO:0000259" key="1">
    <source>
        <dbReference type="PROSITE" id="PS50897"/>
    </source>
</evidence>
<dbReference type="Proteomes" id="UP000596660">
    <property type="component" value="Unplaced"/>
</dbReference>
<dbReference type="InterPro" id="IPR013144">
    <property type="entry name" value="CRA_dom"/>
</dbReference>
<dbReference type="Gramene" id="AUR62014454-RA">
    <property type="protein sequence ID" value="AUR62014454-RA:cds"/>
    <property type="gene ID" value="AUR62014454"/>
</dbReference>
<proteinExistence type="predicted"/>
<sequence>MRYSCSGFTPSMCFDFPFLLGIIKFILEDNTLKAIELTKEVTPDLLEENKDLHFDLLSLHFVKLVCSGQCVEALRFAQENLSPYGSEQKYVVKLEEFLALLAYDEPEKSPSFHLISLDYRQDIADKINRAILAHTKQPSYSSLERLIQQMTVVKQHLSQEPNKDGPPFSLKDFIDC</sequence>
<reference evidence="2" key="2">
    <citation type="submission" date="2021-03" db="UniProtKB">
        <authorList>
            <consortium name="EnsemblPlants"/>
        </authorList>
    </citation>
    <scope>IDENTIFICATION</scope>
</reference>
<reference evidence="2" key="1">
    <citation type="journal article" date="2017" name="Nature">
        <title>The genome of Chenopodium quinoa.</title>
        <authorList>
            <person name="Jarvis D.E."/>
            <person name="Ho Y.S."/>
            <person name="Lightfoot D.J."/>
            <person name="Schmoeckel S.M."/>
            <person name="Li B."/>
            <person name="Borm T.J.A."/>
            <person name="Ohyanagi H."/>
            <person name="Mineta K."/>
            <person name="Michell C.T."/>
            <person name="Saber N."/>
            <person name="Kharbatia N.M."/>
            <person name="Rupper R.R."/>
            <person name="Sharp A.R."/>
            <person name="Dally N."/>
            <person name="Boughton B.A."/>
            <person name="Woo Y.H."/>
            <person name="Gao G."/>
            <person name="Schijlen E.G.W.M."/>
            <person name="Guo X."/>
            <person name="Momin A.A."/>
            <person name="Negrao S."/>
            <person name="Al-Babili S."/>
            <person name="Gehring C."/>
            <person name="Roessner U."/>
            <person name="Jung C."/>
            <person name="Murphy K."/>
            <person name="Arold S.T."/>
            <person name="Gojobori T."/>
            <person name="van der Linden C.G."/>
            <person name="van Loo E.N."/>
            <person name="Jellen E.N."/>
            <person name="Maughan P.J."/>
            <person name="Tester M."/>
        </authorList>
    </citation>
    <scope>NUCLEOTIDE SEQUENCE [LARGE SCALE GENOMIC DNA]</scope>
    <source>
        <strain evidence="2">cv. PI 614886</strain>
    </source>
</reference>
<evidence type="ECO:0000313" key="3">
    <source>
        <dbReference type="Proteomes" id="UP000596660"/>
    </source>
</evidence>
<dbReference type="EnsemblPlants" id="AUR62014454-RA">
    <property type="protein sequence ID" value="AUR62014454-RA:cds"/>
    <property type="gene ID" value="AUR62014454"/>
</dbReference>
<dbReference type="Pfam" id="PF10607">
    <property type="entry name" value="CTLH"/>
    <property type="match status" value="1"/>
</dbReference>
<dbReference type="SMART" id="SM00668">
    <property type="entry name" value="CTLH"/>
    <property type="match status" value="1"/>
</dbReference>